<dbReference type="Proteomes" id="UP001156441">
    <property type="component" value="Unassembled WGS sequence"/>
</dbReference>
<dbReference type="RefSeq" id="WP_260192429.1">
    <property type="nucleotide sequence ID" value="NZ_JAFFZE010000014.1"/>
</dbReference>
<keyword evidence="2" id="KW-1185">Reference proteome</keyword>
<reference evidence="1 2" key="1">
    <citation type="submission" date="2021-02" db="EMBL/GenBank/DDBJ databases">
        <title>Actinophytocola xerophila sp. nov., isolated from soil of cotton cropping field.</title>
        <authorList>
            <person name="Huang R."/>
            <person name="Chen X."/>
            <person name="Ge X."/>
            <person name="Liu W."/>
        </authorList>
    </citation>
    <scope>NUCLEOTIDE SEQUENCE [LARGE SCALE GENOMIC DNA]</scope>
    <source>
        <strain evidence="1 2">S1-96</strain>
    </source>
</reference>
<accession>A0ABT2JCF6</accession>
<dbReference type="EMBL" id="JAFFZE010000014">
    <property type="protein sequence ID" value="MCT2584994.1"/>
    <property type="molecule type" value="Genomic_DNA"/>
</dbReference>
<evidence type="ECO:0000313" key="1">
    <source>
        <dbReference type="EMBL" id="MCT2584994.1"/>
    </source>
</evidence>
<comment type="caution">
    <text evidence="1">The sequence shown here is derived from an EMBL/GenBank/DDBJ whole genome shotgun (WGS) entry which is preliminary data.</text>
</comment>
<evidence type="ECO:0000313" key="2">
    <source>
        <dbReference type="Proteomes" id="UP001156441"/>
    </source>
</evidence>
<organism evidence="1 2">
    <name type="scientific">Actinophytocola gossypii</name>
    <dbReference type="NCBI Taxonomy" id="2812003"/>
    <lineage>
        <taxon>Bacteria</taxon>
        <taxon>Bacillati</taxon>
        <taxon>Actinomycetota</taxon>
        <taxon>Actinomycetes</taxon>
        <taxon>Pseudonocardiales</taxon>
        <taxon>Pseudonocardiaceae</taxon>
    </lineage>
</organism>
<sequence>MVATSAILLTALVINVVSRASRPDYPPVDRAGAEALLDDTARLARDGDYERLCQTVAASAGICRGLLQTAGLPGPDTPDIVAVSRLGESLVLHLRGQRADGTAFTSDFQVSWTDTADGPDLRSRTPIYWSGVQLVHADCHATDGASACTGVATAPSR</sequence>
<protein>
    <submittedName>
        <fullName evidence="1">Uncharacterized protein</fullName>
    </submittedName>
</protein>
<gene>
    <name evidence="1" type="ORF">JT362_17915</name>
</gene>
<proteinExistence type="predicted"/>
<name>A0ABT2JCF6_9PSEU</name>